<dbReference type="AlphaFoldDB" id="A0A8S2XSF3"/>
<evidence type="ECO:0000313" key="4">
    <source>
        <dbReference type="Proteomes" id="UP000681720"/>
    </source>
</evidence>
<dbReference type="Proteomes" id="UP000681720">
    <property type="component" value="Unassembled WGS sequence"/>
</dbReference>
<organism evidence="3 4">
    <name type="scientific">Rotaria magnacalcarata</name>
    <dbReference type="NCBI Taxonomy" id="392030"/>
    <lineage>
        <taxon>Eukaryota</taxon>
        <taxon>Metazoa</taxon>
        <taxon>Spiralia</taxon>
        <taxon>Gnathifera</taxon>
        <taxon>Rotifera</taxon>
        <taxon>Eurotatoria</taxon>
        <taxon>Bdelloidea</taxon>
        <taxon>Philodinida</taxon>
        <taxon>Philodinidae</taxon>
        <taxon>Rotaria</taxon>
    </lineage>
</organism>
<dbReference type="EMBL" id="CAJOBJ010083131">
    <property type="protein sequence ID" value="CAF4509818.1"/>
    <property type="molecule type" value="Genomic_DNA"/>
</dbReference>
<dbReference type="Proteomes" id="UP000681967">
    <property type="component" value="Unassembled WGS sequence"/>
</dbReference>
<name>A0A8S2XSF3_9BILA</name>
<accession>A0A8S2XSF3</accession>
<proteinExistence type="predicted"/>
<feature type="non-terminal residue" evidence="3">
    <location>
        <position position="1"/>
    </location>
</feature>
<gene>
    <name evidence="2" type="ORF">BYL167_LOCUS30606</name>
    <name evidence="3" type="ORF">GIL414_LOCUS35131</name>
</gene>
<sequence>YYYEDFYSLGKRPPEPNQPDRSPGQARVSCDEYDMGSCRAYGNK</sequence>
<protein>
    <submittedName>
        <fullName evidence="3">Uncharacterized protein</fullName>
    </submittedName>
</protein>
<evidence type="ECO:0000256" key="1">
    <source>
        <dbReference type="SAM" id="MobiDB-lite"/>
    </source>
</evidence>
<evidence type="ECO:0000313" key="3">
    <source>
        <dbReference type="EMBL" id="CAF4509818.1"/>
    </source>
</evidence>
<dbReference type="EMBL" id="CAJOBH010050688">
    <property type="protein sequence ID" value="CAF4377769.1"/>
    <property type="molecule type" value="Genomic_DNA"/>
</dbReference>
<reference evidence="3" key="1">
    <citation type="submission" date="2021-02" db="EMBL/GenBank/DDBJ databases">
        <authorList>
            <person name="Nowell W R."/>
        </authorList>
    </citation>
    <scope>NUCLEOTIDE SEQUENCE</scope>
</reference>
<evidence type="ECO:0000313" key="2">
    <source>
        <dbReference type="EMBL" id="CAF4377769.1"/>
    </source>
</evidence>
<feature type="region of interest" description="Disordered" evidence="1">
    <location>
        <begin position="1"/>
        <end position="29"/>
    </location>
</feature>
<comment type="caution">
    <text evidence="3">The sequence shown here is derived from an EMBL/GenBank/DDBJ whole genome shotgun (WGS) entry which is preliminary data.</text>
</comment>